<dbReference type="RefSeq" id="WP_240267417.1">
    <property type="nucleotide sequence ID" value="NZ_JAKSXN010000001.1"/>
</dbReference>
<evidence type="ECO:0000256" key="5">
    <source>
        <dbReference type="ARBA" id="ARBA00023136"/>
    </source>
</evidence>
<dbReference type="PANTHER" id="PTHR30086">
    <property type="entry name" value="ARGININE EXPORTER PROTEIN ARGO"/>
    <property type="match status" value="1"/>
</dbReference>
<evidence type="ECO:0000256" key="4">
    <source>
        <dbReference type="ARBA" id="ARBA00022989"/>
    </source>
</evidence>
<dbReference type="PANTHER" id="PTHR30086:SF20">
    <property type="entry name" value="ARGININE EXPORTER PROTEIN ARGO-RELATED"/>
    <property type="match status" value="1"/>
</dbReference>
<keyword evidence="4 6" id="KW-1133">Transmembrane helix</keyword>
<proteinExistence type="predicted"/>
<dbReference type="InterPro" id="IPR001123">
    <property type="entry name" value="LeuE-type"/>
</dbReference>
<dbReference type="Pfam" id="PF01810">
    <property type="entry name" value="LysE"/>
    <property type="match status" value="1"/>
</dbReference>
<feature type="transmembrane region" description="Helical" evidence="6">
    <location>
        <begin position="158"/>
        <end position="180"/>
    </location>
</feature>
<name>A0ABW3S633_9BACL</name>
<comment type="caution">
    <text evidence="7">The sequence shown here is derived from an EMBL/GenBank/DDBJ whole genome shotgun (WGS) entry which is preliminary data.</text>
</comment>
<keyword evidence="2" id="KW-1003">Cell membrane</keyword>
<dbReference type="EMBL" id="JBHTKZ010000002">
    <property type="protein sequence ID" value="MFD1180253.1"/>
    <property type="molecule type" value="Genomic_DNA"/>
</dbReference>
<feature type="transmembrane region" description="Helical" evidence="6">
    <location>
        <begin position="79"/>
        <end position="104"/>
    </location>
</feature>
<evidence type="ECO:0000256" key="1">
    <source>
        <dbReference type="ARBA" id="ARBA00004651"/>
    </source>
</evidence>
<evidence type="ECO:0000256" key="3">
    <source>
        <dbReference type="ARBA" id="ARBA00022692"/>
    </source>
</evidence>
<evidence type="ECO:0000256" key="2">
    <source>
        <dbReference type="ARBA" id="ARBA00022475"/>
    </source>
</evidence>
<comment type="subcellular location">
    <subcellularLocation>
        <location evidence="1">Cell membrane</location>
        <topology evidence="1">Multi-pass membrane protein</topology>
    </subcellularLocation>
</comment>
<keyword evidence="5 6" id="KW-0472">Membrane</keyword>
<feature type="transmembrane region" description="Helical" evidence="6">
    <location>
        <begin position="186"/>
        <end position="205"/>
    </location>
</feature>
<protein>
    <submittedName>
        <fullName evidence="7">LysE family translocator</fullName>
    </submittedName>
</protein>
<organism evidence="7 8">
    <name type="scientific">Paenibacillus timonensis</name>
    <dbReference type="NCBI Taxonomy" id="225915"/>
    <lineage>
        <taxon>Bacteria</taxon>
        <taxon>Bacillati</taxon>
        <taxon>Bacillota</taxon>
        <taxon>Bacilli</taxon>
        <taxon>Bacillales</taxon>
        <taxon>Paenibacillaceae</taxon>
        <taxon>Paenibacillus</taxon>
    </lineage>
</organism>
<gene>
    <name evidence="7" type="ORF">ACFQ2Z_02675</name>
</gene>
<evidence type="ECO:0000313" key="7">
    <source>
        <dbReference type="EMBL" id="MFD1180253.1"/>
    </source>
</evidence>
<accession>A0ABW3S633</accession>
<reference evidence="8" key="1">
    <citation type="journal article" date="2019" name="Int. J. Syst. Evol. Microbiol.">
        <title>The Global Catalogue of Microorganisms (GCM) 10K type strain sequencing project: providing services to taxonomists for standard genome sequencing and annotation.</title>
        <authorList>
            <consortium name="The Broad Institute Genomics Platform"/>
            <consortium name="The Broad Institute Genome Sequencing Center for Infectious Disease"/>
            <person name="Wu L."/>
            <person name="Ma J."/>
        </authorList>
    </citation>
    <scope>NUCLEOTIDE SEQUENCE [LARGE SCALE GENOMIC DNA]</scope>
    <source>
        <strain evidence="8">CCUG 48216</strain>
    </source>
</reference>
<sequence length="210" mass="22551">MRRSASMLLRGFRFGMLLQLAVGPVCLFLFQAGSLHGFWVAEAGVLGVTLVDTSYMTAAILGLSSLLDRKRIRPMLHGFGAIILGLFGVSAILGAFQIAILPSLTLPAWGGDEDTWAYAMLLTASNPLTILFWAGVFTSKITEAGIRRIDVSRFALGALLATFAFLTMIALLGSLANAYLPQQLSQVLNVLVGFILLAFALRLAITSRKS</sequence>
<keyword evidence="3 6" id="KW-0812">Transmembrane</keyword>
<feature type="transmembrane region" description="Helical" evidence="6">
    <location>
        <begin position="116"/>
        <end position="137"/>
    </location>
</feature>
<keyword evidence="8" id="KW-1185">Reference proteome</keyword>
<evidence type="ECO:0000256" key="6">
    <source>
        <dbReference type="SAM" id="Phobius"/>
    </source>
</evidence>
<dbReference type="Proteomes" id="UP001597211">
    <property type="component" value="Unassembled WGS sequence"/>
</dbReference>
<feature type="transmembrane region" description="Helical" evidence="6">
    <location>
        <begin position="47"/>
        <end position="67"/>
    </location>
</feature>
<evidence type="ECO:0000313" key="8">
    <source>
        <dbReference type="Proteomes" id="UP001597211"/>
    </source>
</evidence>